<evidence type="ECO:0000259" key="1">
    <source>
        <dbReference type="Pfam" id="PF00027"/>
    </source>
</evidence>
<organism evidence="2 3">
    <name type="scientific">Chitinophaga silvisoli</name>
    <dbReference type="NCBI Taxonomy" id="2291814"/>
    <lineage>
        <taxon>Bacteria</taxon>
        <taxon>Pseudomonadati</taxon>
        <taxon>Bacteroidota</taxon>
        <taxon>Chitinophagia</taxon>
        <taxon>Chitinophagales</taxon>
        <taxon>Chitinophagaceae</taxon>
        <taxon>Chitinophaga</taxon>
    </lineage>
</organism>
<dbReference type="RefSeq" id="WP_116851837.1">
    <property type="nucleotide sequence ID" value="NZ_QTJV01000001.1"/>
</dbReference>
<dbReference type="InterPro" id="IPR014710">
    <property type="entry name" value="RmlC-like_jellyroll"/>
</dbReference>
<dbReference type="AlphaFoldDB" id="A0A3E1P8J4"/>
<dbReference type="InterPro" id="IPR018490">
    <property type="entry name" value="cNMP-bd_dom_sf"/>
</dbReference>
<sequence>MLSYFLRSNFSLSQGDLDKISSFFSPFSLHKTHHFLHSGDQVNSILFVSSGVLRTHWYDDAGNDITNHFFHESQFLVPLESYLYGKPSPVSIQAITDCELLLLSLENEKTLAKELPSWMNIFNKIMQVSLAKKIAEKNQLKGLHTKERYQQFFQTHADIALRTPLHYIASYLDFSS</sequence>
<reference evidence="2 3" key="1">
    <citation type="submission" date="2018-08" db="EMBL/GenBank/DDBJ databases">
        <title>Chitinophaga sp. K20C18050901, a novel bacterium isolated from forest soil.</title>
        <authorList>
            <person name="Wang C."/>
        </authorList>
    </citation>
    <scope>NUCLEOTIDE SEQUENCE [LARGE SCALE GENOMIC DNA]</scope>
    <source>
        <strain evidence="2 3">K20C18050901</strain>
    </source>
</reference>
<dbReference type="Proteomes" id="UP000261174">
    <property type="component" value="Unassembled WGS sequence"/>
</dbReference>
<protein>
    <submittedName>
        <fullName evidence="2">Crp/Fnr family transcriptional regulator</fullName>
    </submittedName>
</protein>
<dbReference type="CDD" id="cd00038">
    <property type="entry name" value="CAP_ED"/>
    <property type="match status" value="1"/>
</dbReference>
<dbReference type="Pfam" id="PF00027">
    <property type="entry name" value="cNMP_binding"/>
    <property type="match status" value="1"/>
</dbReference>
<dbReference type="OrthoDB" id="680421at2"/>
<comment type="caution">
    <text evidence="2">The sequence shown here is derived from an EMBL/GenBank/DDBJ whole genome shotgun (WGS) entry which is preliminary data.</text>
</comment>
<evidence type="ECO:0000313" key="3">
    <source>
        <dbReference type="Proteomes" id="UP000261174"/>
    </source>
</evidence>
<gene>
    <name evidence="2" type="ORF">DXN04_03160</name>
</gene>
<accession>A0A3E1P8J4</accession>
<dbReference type="EMBL" id="QTJV01000001">
    <property type="protein sequence ID" value="RFM36515.1"/>
    <property type="molecule type" value="Genomic_DNA"/>
</dbReference>
<dbReference type="SUPFAM" id="SSF51206">
    <property type="entry name" value="cAMP-binding domain-like"/>
    <property type="match status" value="1"/>
</dbReference>
<dbReference type="InterPro" id="IPR000595">
    <property type="entry name" value="cNMP-bd_dom"/>
</dbReference>
<proteinExistence type="predicted"/>
<dbReference type="Gene3D" id="2.60.120.10">
    <property type="entry name" value="Jelly Rolls"/>
    <property type="match status" value="1"/>
</dbReference>
<evidence type="ECO:0000313" key="2">
    <source>
        <dbReference type="EMBL" id="RFM36515.1"/>
    </source>
</evidence>
<name>A0A3E1P8J4_9BACT</name>
<keyword evidence="3" id="KW-1185">Reference proteome</keyword>
<feature type="domain" description="Cyclic nucleotide-binding" evidence="1">
    <location>
        <begin position="29"/>
        <end position="107"/>
    </location>
</feature>